<protein>
    <submittedName>
        <fullName evidence="2">Uncharacterized protein</fullName>
    </submittedName>
</protein>
<accession>J3M3S1</accession>
<keyword evidence="3" id="KW-1185">Reference proteome</keyword>
<dbReference type="PANTHER" id="PTHR31147">
    <property type="entry name" value="ACYL TRANSFERASE 4"/>
    <property type="match status" value="1"/>
</dbReference>
<proteinExistence type="inferred from homology"/>
<name>J3M3S1_ORYBR</name>
<dbReference type="Proteomes" id="UP000006038">
    <property type="component" value="Chromosome 5"/>
</dbReference>
<dbReference type="STRING" id="4533.J3M3S1"/>
<organism evidence="2">
    <name type="scientific">Oryza brachyantha</name>
    <name type="common">malo sina</name>
    <dbReference type="NCBI Taxonomy" id="4533"/>
    <lineage>
        <taxon>Eukaryota</taxon>
        <taxon>Viridiplantae</taxon>
        <taxon>Streptophyta</taxon>
        <taxon>Embryophyta</taxon>
        <taxon>Tracheophyta</taxon>
        <taxon>Spermatophyta</taxon>
        <taxon>Magnoliopsida</taxon>
        <taxon>Liliopsida</taxon>
        <taxon>Poales</taxon>
        <taxon>Poaceae</taxon>
        <taxon>BOP clade</taxon>
        <taxon>Oryzoideae</taxon>
        <taxon>Oryzeae</taxon>
        <taxon>Oryzinae</taxon>
        <taxon>Oryza</taxon>
    </lineage>
</organism>
<evidence type="ECO:0000313" key="2">
    <source>
        <dbReference type="EnsemblPlants" id="OB05G12450.1"/>
    </source>
</evidence>
<reference evidence="2" key="2">
    <citation type="submission" date="2013-04" db="UniProtKB">
        <authorList>
            <consortium name="EnsemblPlants"/>
        </authorList>
    </citation>
    <scope>IDENTIFICATION</scope>
</reference>
<evidence type="ECO:0000313" key="3">
    <source>
        <dbReference type="Proteomes" id="UP000006038"/>
    </source>
</evidence>
<dbReference type="Gene3D" id="3.30.559.10">
    <property type="entry name" value="Chloramphenicol acetyltransferase-like domain"/>
    <property type="match status" value="1"/>
</dbReference>
<reference evidence="2" key="1">
    <citation type="journal article" date="2013" name="Nat. Commun.">
        <title>Whole-genome sequencing of Oryza brachyantha reveals mechanisms underlying Oryza genome evolution.</title>
        <authorList>
            <person name="Chen J."/>
            <person name="Huang Q."/>
            <person name="Gao D."/>
            <person name="Wang J."/>
            <person name="Lang Y."/>
            <person name="Liu T."/>
            <person name="Li B."/>
            <person name="Bai Z."/>
            <person name="Luis Goicoechea J."/>
            <person name="Liang C."/>
            <person name="Chen C."/>
            <person name="Zhang W."/>
            <person name="Sun S."/>
            <person name="Liao Y."/>
            <person name="Zhang X."/>
            <person name="Yang L."/>
            <person name="Song C."/>
            <person name="Wang M."/>
            <person name="Shi J."/>
            <person name="Liu G."/>
            <person name="Liu J."/>
            <person name="Zhou H."/>
            <person name="Zhou W."/>
            <person name="Yu Q."/>
            <person name="An N."/>
            <person name="Chen Y."/>
            <person name="Cai Q."/>
            <person name="Wang B."/>
            <person name="Liu B."/>
            <person name="Min J."/>
            <person name="Huang Y."/>
            <person name="Wu H."/>
            <person name="Li Z."/>
            <person name="Zhang Y."/>
            <person name="Yin Y."/>
            <person name="Song W."/>
            <person name="Jiang J."/>
            <person name="Jackson S.A."/>
            <person name="Wing R.A."/>
            <person name="Wang J."/>
            <person name="Chen M."/>
        </authorList>
    </citation>
    <scope>NUCLEOTIDE SEQUENCE [LARGE SCALE GENOMIC DNA]</scope>
    <source>
        <strain evidence="2">cv. IRGC 101232</strain>
    </source>
</reference>
<dbReference type="PANTHER" id="PTHR31147:SF54">
    <property type="entry name" value="OS10G0105900 PROTEIN"/>
    <property type="match status" value="1"/>
</dbReference>
<dbReference type="EnsemblPlants" id="OB05G12450.1">
    <property type="protein sequence ID" value="OB05G12450.1"/>
    <property type="gene ID" value="OB05G12450"/>
</dbReference>
<dbReference type="Gramene" id="OB05G12450.1">
    <property type="protein sequence ID" value="OB05G12450.1"/>
    <property type="gene ID" value="OB05G12450"/>
</dbReference>
<evidence type="ECO:0000256" key="1">
    <source>
        <dbReference type="ARBA" id="ARBA00009861"/>
    </source>
</evidence>
<comment type="similarity">
    <text evidence="1">Belongs to the plant acyltransferase family.</text>
</comment>
<dbReference type="InterPro" id="IPR023213">
    <property type="entry name" value="CAT-like_dom_sf"/>
</dbReference>
<dbReference type="InterPro" id="IPR050898">
    <property type="entry name" value="Plant_acyltransferase"/>
</dbReference>
<dbReference type="HOGENOM" id="CLU_014546_9_2_1"/>
<dbReference type="Pfam" id="PF02458">
    <property type="entry name" value="Transferase"/>
    <property type="match status" value="1"/>
</dbReference>
<dbReference type="AlphaFoldDB" id="J3M3S1"/>
<dbReference type="eggNOG" id="ENOG502QQHA">
    <property type="taxonomic scope" value="Eukaryota"/>
</dbReference>
<dbReference type="GO" id="GO:0050734">
    <property type="term" value="F:hydroxycinnamoyltransferase activity"/>
    <property type="evidence" value="ECO:0007669"/>
    <property type="project" value="UniProtKB-ARBA"/>
</dbReference>
<sequence length="145" mass="15475">MGFTGTRTSRSLVAPASPTPTEALPLSVIDRVAGLRHLVRSLHVFEAGGRDCREPAARVVIREALGKALVEYHPFAGRFVNGGGGEAWVACTGEGAWFVEAAAACSLEEGRLLDHPMAIPKEEMLPEPAPGVDPLDVPLMMQSRF</sequence>